<reference evidence="1 2" key="1">
    <citation type="submission" date="2019-11" db="EMBL/GenBank/DDBJ databases">
        <authorList>
            <person name="Im W.T."/>
        </authorList>
    </citation>
    <scope>NUCLEOTIDE SEQUENCE [LARGE SCALE GENOMIC DNA]</scope>
    <source>
        <strain evidence="1 2">SB-02</strain>
    </source>
</reference>
<dbReference type="RefSeq" id="WP_157480381.1">
    <property type="nucleotide sequence ID" value="NZ_CP046566.1"/>
</dbReference>
<protein>
    <recommendedName>
        <fullName evidence="3">Toxin-antitoxin system YwqK family antitoxin</fullName>
    </recommendedName>
</protein>
<accession>A0A6I6GHC7</accession>
<evidence type="ECO:0000313" key="2">
    <source>
        <dbReference type="Proteomes" id="UP000426027"/>
    </source>
</evidence>
<gene>
    <name evidence="1" type="ORF">GLV81_18425</name>
</gene>
<dbReference type="Proteomes" id="UP000426027">
    <property type="component" value="Chromosome"/>
</dbReference>
<name>A0A6I6GHC7_9BACT</name>
<sequence length="125" mass="14523">MTLFDNGRLREITYYNKAGAVISSTNTRGDRNLIVSYSPNGYKYAEGYYNKEGYRNGSYTTFYPNGKVREQSTYTEGELDGLSTRTLVYRPAMEGAYIQKRQTGWLLQKLFHQRQTVYRRLDGGR</sequence>
<dbReference type="KEGG" id="fls:GLV81_18425"/>
<evidence type="ECO:0000313" key="1">
    <source>
        <dbReference type="EMBL" id="QGW29830.1"/>
    </source>
</evidence>
<organism evidence="1 2">
    <name type="scientific">Phnomibacter ginsenosidimutans</name>
    <dbReference type="NCBI Taxonomy" id="2676868"/>
    <lineage>
        <taxon>Bacteria</taxon>
        <taxon>Pseudomonadati</taxon>
        <taxon>Bacteroidota</taxon>
        <taxon>Chitinophagia</taxon>
        <taxon>Chitinophagales</taxon>
        <taxon>Chitinophagaceae</taxon>
        <taxon>Phnomibacter</taxon>
    </lineage>
</organism>
<dbReference type="SUPFAM" id="SSF82185">
    <property type="entry name" value="Histone H3 K4-specific methyltransferase SET7/9 N-terminal domain"/>
    <property type="match status" value="1"/>
</dbReference>
<dbReference type="Gene3D" id="3.90.930.1">
    <property type="match status" value="1"/>
</dbReference>
<dbReference type="AlphaFoldDB" id="A0A6I6GHC7"/>
<keyword evidence="2" id="KW-1185">Reference proteome</keyword>
<evidence type="ECO:0008006" key="3">
    <source>
        <dbReference type="Google" id="ProtNLM"/>
    </source>
</evidence>
<dbReference type="EMBL" id="CP046566">
    <property type="protein sequence ID" value="QGW29830.1"/>
    <property type="molecule type" value="Genomic_DNA"/>
</dbReference>
<proteinExistence type="predicted"/>